<keyword evidence="1" id="KW-1133">Transmembrane helix</keyword>
<sequence length="498" mass="58412">MYWKLILFFYFGCGHQKIIGIKISWEELIKINDMTFQIVITITAILISIGVVHVQSSYKEYAKSILEEYLQVIFLIVFVITSITFLMHFIDSNTISLQVLAILTPMWFITTVLLIYYLFSNIKELFVLSIDTITKIYSENGKALARVLKNSRGSPWQVSMYLNSLFDLFKISLRDPTLWIYVPAVTWEISKAIRYAEYGNPQWWRLWTWEQKDIIGSFFEYLFEYVLKDSVITPLKDICKNDRRLVININSIFKNLADVLINNYFFLYPAFTYFLEILEEMEKISPESNYFELQITVINNALDRLISFKPINADEMIKLDKNKDCARVLETIYNNLSEILDKNTSVPGIIKIAIKLSYDERLYFGGESLIKKVAEVLKKYPQILTEISENDIENLKLNANDLYEITVSFIKYVISQLNQKDTLNNIILNFEIEKMTDILVSLLKHLKSKGYYITIKDSELLINFQNNNEYNGITFQLPTENHKKFFESVIKKLESNEN</sequence>
<protein>
    <submittedName>
        <fullName evidence="2">Uncharacterized protein</fullName>
    </submittedName>
</protein>
<dbReference type="AlphaFoldDB" id="A0A076LBM5"/>
<proteinExistence type="predicted"/>
<dbReference type="Proteomes" id="UP000028781">
    <property type="component" value="Chromosome"/>
</dbReference>
<organism evidence="2 3">
    <name type="scientific">Methanocaldococcus bathoardescens</name>
    <dbReference type="NCBI Taxonomy" id="1301915"/>
    <lineage>
        <taxon>Archaea</taxon>
        <taxon>Methanobacteriati</taxon>
        <taxon>Methanobacteriota</taxon>
        <taxon>Methanomada group</taxon>
        <taxon>Methanococci</taxon>
        <taxon>Methanococcales</taxon>
        <taxon>Methanocaldococcaceae</taxon>
        <taxon>Methanocaldococcus</taxon>
    </lineage>
</organism>
<feature type="transmembrane region" description="Helical" evidence="1">
    <location>
        <begin position="96"/>
        <end position="119"/>
    </location>
</feature>
<evidence type="ECO:0000313" key="2">
    <source>
        <dbReference type="EMBL" id="AIJ05556.1"/>
    </source>
</evidence>
<feature type="transmembrane region" description="Helical" evidence="1">
    <location>
        <begin position="36"/>
        <end position="57"/>
    </location>
</feature>
<feature type="transmembrane region" description="Helical" evidence="1">
    <location>
        <begin position="69"/>
        <end position="90"/>
    </location>
</feature>
<gene>
    <name evidence="2" type="ORF">JH146_0708</name>
</gene>
<evidence type="ECO:0000256" key="1">
    <source>
        <dbReference type="SAM" id="Phobius"/>
    </source>
</evidence>
<name>A0A076LBM5_9EURY</name>
<keyword evidence="1" id="KW-0472">Membrane</keyword>
<dbReference type="GeneID" id="24891311"/>
<dbReference type="EMBL" id="CP009149">
    <property type="protein sequence ID" value="AIJ05556.1"/>
    <property type="molecule type" value="Genomic_DNA"/>
</dbReference>
<keyword evidence="3" id="KW-1185">Reference proteome</keyword>
<evidence type="ECO:0000313" key="3">
    <source>
        <dbReference type="Proteomes" id="UP000028781"/>
    </source>
</evidence>
<dbReference type="KEGG" id="mjh:JH146_0708"/>
<accession>A0A076LBM5</accession>
<dbReference type="HOGENOM" id="CLU_547044_0_0_2"/>
<keyword evidence="1" id="KW-0812">Transmembrane</keyword>
<dbReference type="RefSeq" id="WP_048201726.1">
    <property type="nucleotide sequence ID" value="NZ_CP009149.1"/>
</dbReference>
<reference evidence="2 3" key="1">
    <citation type="journal article" date="2015" name="Int. J. Syst. Evol. Microbiol.">
        <title>M ethanocaldococcus bathoardescens sp. nov., a hyperthermophilic methanogen isolated from a volcanically active deep-sea hydrothermal vent.</title>
        <authorList>
            <person name="Stewart L.C."/>
            <person name="Jung J.H."/>
            <person name="Kim Y.T."/>
            <person name="Kwon S.W."/>
            <person name="Park C.S."/>
            <person name="Holden J.F."/>
        </authorList>
    </citation>
    <scope>NUCLEOTIDE SEQUENCE [LARGE SCALE GENOMIC DNA]</scope>
    <source>
        <strain evidence="2 3">JH146</strain>
    </source>
</reference>